<protein>
    <recommendedName>
        <fullName evidence="8">NAD-capped RNA hydrolase NudC</fullName>
        <shortName evidence="8">DeNADding enzyme NudC</shortName>
        <ecNumber evidence="8">3.6.1.-</ecNumber>
    </recommendedName>
    <alternativeName>
        <fullName evidence="8">NADH pyrophosphatase</fullName>
        <ecNumber evidence="8">3.6.1.22</ecNumber>
    </alternativeName>
</protein>
<dbReference type="InterPro" id="IPR015797">
    <property type="entry name" value="NUDIX_hydrolase-like_dom_sf"/>
</dbReference>
<feature type="binding site" evidence="8">
    <location>
        <position position="200"/>
    </location>
    <ligand>
        <name>a divalent metal cation</name>
        <dbReference type="ChEBI" id="CHEBI:60240"/>
        <label>3</label>
    </ligand>
</feature>
<evidence type="ECO:0000256" key="6">
    <source>
        <dbReference type="ARBA" id="ARBA00023211"/>
    </source>
</evidence>
<feature type="domain" description="Nudix hydrolase" evidence="9">
    <location>
        <begin position="147"/>
        <end position="273"/>
    </location>
</feature>
<evidence type="ECO:0000313" key="10">
    <source>
        <dbReference type="EMBL" id="WXB07893.1"/>
    </source>
</evidence>
<dbReference type="PROSITE" id="PS51462">
    <property type="entry name" value="NUDIX"/>
    <property type="match status" value="1"/>
</dbReference>
<name>A0ABZ2LAF8_9BACT</name>
<dbReference type="Gene3D" id="3.90.79.20">
    <property type="match status" value="1"/>
</dbReference>
<feature type="binding site" evidence="8">
    <location>
        <position position="180"/>
    </location>
    <ligand>
        <name>a divalent metal cation</name>
        <dbReference type="ChEBI" id="CHEBI:60240"/>
        <label>1</label>
    </ligand>
</feature>
<reference evidence="10" key="1">
    <citation type="submission" date="2021-12" db="EMBL/GenBank/DDBJ databases">
        <title>Discovery of the Pendulisporaceae a myxobacterial family with distinct sporulation behavior and unique specialized metabolism.</title>
        <authorList>
            <person name="Garcia R."/>
            <person name="Popoff A."/>
            <person name="Bader C.D."/>
            <person name="Loehr J."/>
            <person name="Walesch S."/>
            <person name="Walt C."/>
            <person name="Boldt J."/>
            <person name="Bunk B."/>
            <person name="Haeckl F.J.F.P.J."/>
            <person name="Gunesch A.P."/>
            <person name="Birkelbach J."/>
            <person name="Nuebel U."/>
            <person name="Pietschmann T."/>
            <person name="Bach T."/>
            <person name="Mueller R."/>
        </authorList>
    </citation>
    <scope>NUCLEOTIDE SEQUENCE</scope>
    <source>
        <strain evidence="10">MSr11367</strain>
    </source>
</reference>
<dbReference type="InterPro" id="IPR015375">
    <property type="entry name" value="NADH_PPase-like_N"/>
</dbReference>
<dbReference type="PANTHER" id="PTHR42904:SF6">
    <property type="entry name" value="NAD-CAPPED RNA HYDROLASE NUDT12"/>
    <property type="match status" value="1"/>
</dbReference>
<feature type="binding site" evidence="8">
    <location>
        <position position="146"/>
    </location>
    <ligand>
        <name>substrate</name>
    </ligand>
</feature>
<keyword evidence="8" id="KW-0862">Zinc</keyword>
<comment type="cofactor">
    <cofactor evidence="8">
        <name>Mg(2+)</name>
        <dbReference type="ChEBI" id="CHEBI:18420"/>
    </cofactor>
    <cofactor evidence="8">
        <name>Mn(2+)</name>
        <dbReference type="ChEBI" id="CHEBI:29035"/>
    </cofactor>
    <text evidence="8">Divalent metal cations. Mg(2+) or Mn(2+).</text>
</comment>
<feature type="binding site" evidence="8">
    <location>
        <position position="196"/>
    </location>
    <ligand>
        <name>a divalent metal cation</name>
        <dbReference type="ChEBI" id="CHEBI:60240"/>
        <label>2</label>
    </ligand>
</feature>
<feature type="binding site" evidence="8">
    <location>
        <position position="241"/>
    </location>
    <ligand>
        <name>a divalent metal cation</name>
        <dbReference type="ChEBI" id="CHEBI:60240"/>
        <label>3</label>
    </ligand>
</feature>
<organism evidence="10 11">
    <name type="scientific">Pendulispora rubella</name>
    <dbReference type="NCBI Taxonomy" id="2741070"/>
    <lineage>
        <taxon>Bacteria</taxon>
        <taxon>Pseudomonadati</taxon>
        <taxon>Myxococcota</taxon>
        <taxon>Myxococcia</taxon>
        <taxon>Myxococcales</taxon>
        <taxon>Sorangiineae</taxon>
        <taxon>Pendulisporaceae</taxon>
        <taxon>Pendulispora</taxon>
    </lineage>
</organism>
<feature type="binding site" evidence="8">
    <location>
        <position position="120"/>
    </location>
    <ligand>
        <name>Zn(2+)</name>
        <dbReference type="ChEBI" id="CHEBI:29105"/>
    </ligand>
</feature>
<keyword evidence="2 8" id="KW-0479">Metal-binding</keyword>
<dbReference type="CDD" id="cd03429">
    <property type="entry name" value="NUDIX_NADH_pyrophosphatase_Nudt13"/>
    <property type="match status" value="1"/>
</dbReference>
<dbReference type="InterPro" id="IPR050241">
    <property type="entry name" value="NAD-cap_RNA_hydrolase_NudC"/>
</dbReference>
<evidence type="ECO:0000256" key="4">
    <source>
        <dbReference type="ARBA" id="ARBA00022842"/>
    </source>
</evidence>
<keyword evidence="5 8" id="KW-0520">NAD</keyword>
<dbReference type="Pfam" id="PF09297">
    <property type="entry name" value="Zn_ribbon_NUD"/>
    <property type="match status" value="1"/>
</dbReference>
<feature type="binding site" evidence="8">
    <location>
        <begin position="214"/>
        <end position="221"/>
    </location>
    <ligand>
        <name>substrate</name>
    </ligand>
</feature>
<feature type="binding site" evidence="8">
    <location>
        <position position="196"/>
    </location>
    <ligand>
        <name>a divalent metal cation</name>
        <dbReference type="ChEBI" id="CHEBI:60240"/>
        <label>3</label>
    </ligand>
</feature>
<dbReference type="PROSITE" id="PS00893">
    <property type="entry name" value="NUDIX_BOX"/>
    <property type="match status" value="1"/>
</dbReference>
<dbReference type="Pfam" id="PF00293">
    <property type="entry name" value="NUDIX"/>
    <property type="match status" value="1"/>
</dbReference>
<evidence type="ECO:0000313" key="11">
    <source>
        <dbReference type="Proteomes" id="UP001374803"/>
    </source>
</evidence>
<dbReference type="NCBIfam" id="NF001299">
    <property type="entry name" value="PRK00241.1"/>
    <property type="match status" value="1"/>
</dbReference>
<feature type="binding site" evidence="8">
    <location>
        <position position="241"/>
    </location>
    <ligand>
        <name>a divalent metal cation</name>
        <dbReference type="ChEBI" id="CHEBI:60240"/>
        <label>1</label>
    </ligand>
</feature>
<comment type="catalytic activity">
    <reaction evidence="8">
        <text>NAD(+) + H2O = beta-nicotinamide D-ribonucleotide + AMP + 2 H(+)</text>
        <dbReference type="Rhea" id="RHEA:11800"/>
        <dbReference type="ChEBI" id="CHEBI:14649"/>
        <dbReference type="ChEBI" id="CHEBI:15377"/>
        <dbReference type="ChEBI" id="CHEBI:15378"/>
        <dbReference type="ChEBI" id="CHEBI:57540"/>
        <dbReference type="ChEBI" id="CHEBI:456215"/>
        <dbReference type="EC" id="3.6.1.22"/>
    </reaction>
</comment>
<feature type="binding site" evidence="8">
    <location>
        <position position="133"/>
    </location>
    <ligand>
        <name>substrate</name>
    </ligand>
</feature>
<evidence type="ECO:0000256" key="8">
    <source>
        <dbReference type="HAMAP-Rule" id="MF_00297"/>
    </source>
</evidence>
<dbReference type="InterPro" id="IPR015376">
    <property type="entry name" value="Znr_NADH_PPase"/>
</dbReference>
<dbReference type="EC" id="3.6.1.-" evidence="8"/>
<dbReference type="Proteomes" id="UP001374803">
    <property type="component" value="Chromosome"/>
</dbReference>
<keyword evidence="3 8" id="KW-0378">Hydrolase</keyword>
<accession>A0ABZ2LAF8</accession>
<evidence type="ECO:0000256" key="1">
    <source>
        <dbReference type="ARBA" id="ARBA00009595"/>
    </source>
</evidence>
<keyword evidence="6 8" id="KW-0464">Manganese</keyword>
<keyword evidence="11" id="KW-1185">Reference proteome</keyword>
<feature type="binding site" evidence="8">
    <location>
        <position position="200"/>
    </location>
    <ligand>
        <name>a divalent metal cation</name>
        <dbReference type="ChEBI" id="CHEBI:60240"/>
        <label>1</label>
    </ligand>
</feature>
<feature type="binding site" evidence="8">
    <location>
        <position position="263"/>
    </location>
    <ligand>
        <name>substrate</name>
    </ligand>
</feature>
<dbReference type="InterPro" id="IPR020084">
    <property type="entry name" value="NUDIX_hydrolase_CS"/>
</dbReference>
<comment type="subunit">
    <text evidence="8">Homodimer.</text>
</comment>
<comment type="function">
    <text evidence="8">mRNA decapping enzyme that specifically removes the nicotinamide adenine dinucleotide (NAD) cap from a subset of mRNAs by hydrolyzing the diphosphate linkage to produce nicotinamide mononucleotide (NMN) and 5' monophosphate mRNA. The NAD-cap is present at the 5'-end of some mRNAs and stabilizes RNA against 5'-processing. Has preference for mRNAs with a 5'-end purine. Catalyzes the hydrolysis of a broad range of dinucleotide pyrophosphates.</text>
</comment>
<evidence type="ECO:0000256" key="2">
    <source>
        <dbReference type="ARBA" id="ARBA00022723"/>
    </source>
</evidence>
<dbReference type="Gene3D" id="3.90.79.10">
    <property type="entry name" value="Nucleoside Triphosphate Pyrophosphohydrolase"/>
    <property type="match status" value="1"/>
</dbReference>
<feature type="binding site" evidence="8">
    <location>
        <position position="141"/>
    </location>
    <ligand>
        <name>Zn(2+)</name>
        <dbReference type="ChEBI" id="CHEBI:29105"/>
    </ligand>
</feature>
<feature type="binding site" evidence="8">
    <location>
        <position position="123"/>
    </location>
    <ligand>
        <name>Zn(2+)</name>
        <dbReference type="ChEBI" id="CHEBI:29105"/>
    </ligand>
</feature>
<dbReference type="Pfam" id="PF09296">
    <property type="entry name" value="NUDIX-like"/>
    <property type="match status" value="1"/>
</dbReference>
<sequence length="277" mass="30799">MTSARRVTPADAPHRTWLLVHPKGLVVRREGDDAVFFPTDDDIAQLGVDTKAAHHLGPLRDEHGRDTESFAVSLDEETQLRPPLVVANLREIYIPLGDERFWLAGRATQVVDWAKTHRFCGRCATPTVAMENERCLRCPACGLLSYPRISPAIIVLVRRGDRVLLARNARSTFGFYSVLAGFSEVGESLEETIVREVREEVGVDVANPRYFGSQPWPFPHSLMIGFVADWVSGEIQVDGAEIAHADWFRADALPPIPPRLSIARSLIDAWLADARGT</sequence>
<evidence type="ECO:0000256" key="7">
    <source>
        <dbReference type="ARBA" id="ARBA00023679"/>
    </source>
</evidence>
<dbReference type="GO" id="GO:0016787">
    <property type="term" value="F:hydrolase activity"/>
    <property type="evidence" value="ECO:0007669"/>
    <property type="project" value="UniProtKB-KW"/>
</dbReference>
<dbReference type="HAMAP" id="MF_00297">
    <property type="entry name" value="Nudix_NudC"/>
    <property type="match status" value="1"/>
</dbReference>
<dbReference type="EMBL" id="CP089983">
    <property type="protein sequence ID" value="WXB07893.1"/>
    <property type="molecule type" value="Genomic_DNA"/>
</dbReference>
<proteinExistence type="inferred from homology"/>
<comment type="cofactor">
    <cofactor evidence="8">
        <name>Zn(2+)</name>
        <dbReference type="ChEBI" id="CHEBI:29105"/>
    </cofactor>
    <text evidence="8">Binds 1 zinc ion per subunit.</text>
</comment>
<feature type="binding site" evidence="8">
    <location>
        <position position="138"/>
    </location>
    <ligand>
        <name>Zn(2+)</name>
        <dbReference type="ChEBI" id="CHEBI:29105"/>
    </ligand>
</feature>
<comment type="catalytic activity">
    <reaction evidence="8">
        <text>NADH + H2O = reduced beta-nicotinamide D-ribonucleotide + AMP + 2 H(+)</text>
        <dbReference type="Rhea" id="RHEA:48868"/>
        <dbReference type="ChEBI" id="CHEBI:15377"/>
        <dbReference type="ChEBI" id="CHEBI:15378"/>
        <dbReference type="ChEBI" id="CHEBI:57945"/>
        <dbReference type="ChEBI" id="CHEBI:90832"/>
        <dbReference type="ChEBI" id="CHEBI:456215"/>
        <dbReference type="EC" id="3.6.1.22"/>
    </reaction>
</comment>
<dbReference type="PANTHER" id="PTHR42904">
    <property type="entry name" value="NUDIX HYDROLASE, NUDC SUBFAMILY"/>
    <property type="match status" value="1"/>
</dbReference>
<dbReference type="InterPro" id="IPR022925">
    <property type="entry name" value="RNA_Hydrolase_NudC"/>
</dbReference>
<evidence type="ECO:0000259" key="9">
    <source>
        <dbReference type="PROSITE" id="PS51462"/>
    </source>
</evidence>
<comment type="similarity">
    <text evidence="1 8">Belongs to the Nudix hydrolase family. NudC subfamily.</text>
</comment>
<keyword evidence="4 8" id="KW-0460">Magnesium</keyword>
<dbReference type="SUPFAM" id="SSF55811">
    <property type="entry name" value="Nudix"/>
    <property type="match status" value="2"/>
</dbReference>
<dbReference type="InterPro" id="IPR049734">
    <property type="entry name" value="NudC-like_C"/>
</dbReference>
<comment type="caution">
    <text evidence="8">Lacks conserved residue(s) required for the propagation of feature annotation.</text>
</comment>
<evidence type="ECO:0000256" key="3">
    <source>
        <dbReference type="ARBA" id="ARBA00022801"/>
    </source>
</evidence>
<feature type="short sequence motif" description="Nudix box" evidence="8">
    <location>
        <begin position="181"/>
        <end position="202"/>
    </location>
</feature>
<feature type="binding site" evidence="8">
    <location>
        <position position="90"/>
    </location>
    <ligand>
        <name>substrate</name>
    </ligand>
</feature>
<evidence type="ECO:0000256" key="5">
    <source>
        <dbReference type="ARBA" id="ARBA00023027"/>
    </source>
</evidence>
<dbReference type="RefSeq" id="WP_394837561.1">
    <property type="nucleotide sequence ID" value="NZ_CP089929.1"/>
</dbReference>
<dbReference type="InterPro" id="IPR000086">
    <property type="entry name" value="NUDIX_hydrolase_dom"/>
</dbReference>
<dbReference type="EC" id="3.6.1.22" evidence="8"/>
<gene>
    <name evidence="8 10" type="primary">nudC</name>
    <name evidence="10" type="ORF">LVJ94_11695</name>
</gene>
<comment type="catalytic activity">
    <reaction evidence="7">
        <text>a 5'-end NAD(+)-phospho-ribonucleoside in mRNA + H2O = a 5'-end phospho-adenosine-phospho-ribonucleoside in mRNA + beta-nicotinamide D-ribonucleotide + 2 H(+)</text>
        <dbReference type="Rhea" id="RHEA:60876"/>
        <dbReference type="Rhea" id="RHEA-COMP:15698"/>
        <dbReference type="Rhea" id="RHEA-COMP:15719"/>
        <dbReference type="ChEBI" id="CHEBI:14649"/>
        <dbReference type="ChEBI" id="CHEBI:15377"/>
        <dbReference type="ChEBI" id="CHEBI:15378"/>
        <dbReference type="ChEBI" id="CHEBI:144029"/>
        <dbReference type="ChEBI" id="CHEBI:144051"/>
    </reaction>
    <physiologicalReaction direction="left-to-right" evidence="7">
        <dbReference type="Rhea" id="RHEA:60877"/>
    </physiologicalReaction>
</comment>